<evidence type="ECO:0000313" key="12">
    <source>
        <dbReference type="EMBL" id="RZF61095.1"/>
    </source>
</evidence>
<dbReference type="PROSITE" id="PS52016">
    <property type="entry name" value="TONB_DEPENDENT_REC_3"/>
    <property type="match status" value="1"/>
</dbReference>
<accession>A0A4Q6XNB2</accession>
<keyword evidence="5 9" id="KW-0798">TonB box</keyword>
<feature type="domain" description="TonB-dependent receptor-like beta-barrel" evidence="10">
    <location>
        <begin position="434"/>
        <end position="902"/>
    </location>
</feature>
<dbReference type="Gene3D" id="2.40.170.20">
    <property type="entry name" value="TonB-dependent receptor, beta-barrel domain"/>
    <property type="match status" value="1"/>
</dbReference>
<evidence type="ECO:0000256" key="1">
    <source>
        <dbReference type="ARBA" id="ARBA00004571"/>
    </source>
</evidence>
<comment type="subcellular location">
    <subcellularLocation>
        <location evidence="1 8">Cell outer membrane</location>
        <topology evidence="1 8">Multi-pass membrane protein</topology>
    </subcellularLocation>
</comment>
<evidence type="ECO:0000313" key="13">
    <source>
        <dbReference type="Proteomes" id="UP000292085"/>
    </source>
</evidence>
<protein>
    <submittedName>
        <fullName evidence="12">TonB-dependent receptor</fullName>
    </submittedName>
</protein>
<evidence type="ECO:0000256" key="2">
    <source>
        <dbReference type="ARBA" id="ARBA00022448"/>
    </source>
</evidence>
<evidence type="ECO:0000256" key="9">
    <source>
        <dbReference type="RuleBase" id="RU003357"/>
    </source>
</evidence>
<evidence type="ECO:0000259" key="10">
    <source>
        <dbReference type="Pfam" id="PF00593"/>
    </source>
</evidence>
<dbReference type="Proteomes" id="UP000292085">
    <property type="component" value="Unassembled WGS sequence"/>
</dbReference>
<keyword evidence="3 8" id="KW-1134">Transmembrane beta strand</keyword>
<organism evidence="12 13">
    <name type="scientific">Sphingomonas populi</name>
    <dbReference type="NCBI Taxonomy" id="2484750"/>
    <lineage>
        <taxon>Bacteria</taxon>
        <taxon>Pseudomonadati</taxon>
        <taxon>Pseudomonadota</taxon>
        <taxon>Alphaproteobacteria</taxon>
        <taxon>Sphingomonadales</taxon>
        <taxon>Sphingomonadaceae</taxon>
        <taxon>Sphingomonas</taxon>
    </lineage>
</organism>
<keyword evidence="12" id="KW-0675">Receptor</keyword>
<dbReference type="GO" id="GO:0009279">
    <property type="term" value="C:cell outer membrane"/>
    <property type="evidence" value="ECO:0007669"/>
    <property type="project" value="UniProtKB-SubCell"/>
</dbReference>
<comment type="caution">
    <text evidence="12">The sequence shown here is derived from an EMBL/GenBank/DDBJ whole genome shotgun (WGS) entry which is preliminary data.</text>
</comment>
<dbReference type="Pfam" id="PF07715">
    <property type="entry name" value="Plug"/>
    <property type="match status" value="1"/>
</dbReference>
<dbReference type="AlphaFoldDB" id="A0A4Q6XNB2"/>
<evidence type="ECO:0000256" key="4">
    <source>
        <dbReference type="ARBA" id="ARBA00022692"/>
    </source>
</evidence>
<comment type="similarity">
    <text evidence="8 9">Belongs to the TonB-dependent receptor family.</text>
</comment>
<evidence type="ECO:0000256" key="5">
    <source>
        <dbReference type="ARBA" id="ARBA00023077"/>
    </source>
</evidence>
<feature type="domain" description="TonB-dependent receptor plug" evidence="11">
    <location>
        <begin position="85"/>
        <end position="207"/>
    </location>
</feature>
<evidence type="ECO:0000256" key="7">
    <source>
        <dbReference type="ARBA" id="ARBA00023237"/>
    </source>
</evidence>
<keyword evidence="6 8" id="KW-0472">Membrane</keyword>
<dbReference type="NCBIfam" id="TIGR01782">
    <property type="entry name" value="TonB-Xanth-Caul"/>
    <property type="match status" value="1"/>
</dbReference>
<evidence type="ECO:0000256" key="3">
    <source>
        <dbReference type="ARBA" id="ARBA00022452"/>
    </source>
</evidence>
<evidence type="ECO:0000256" key="8">
    <source>
        <dbReference type="PROSITE-ProRule" id="PRU01360"/>
    </source>
</evidence>
<dbReference type="SUPFAM" id="SSF56935">
    <property type="entry name" value="Porins"/>
    <property type="match status" value="1"/>
</dbReference>
<dbReference type="PANTHER" id="PTHR40980">
    <property type="entry name" value="PLUG DOMAIN-CONTAINING PROTEIN"/>
    <property type="match status" value="1"/>
</dbReference>
<proteinExistence type="inferred from homology"/>
<keyword evidence="4 8" id="KW-0812">Transmembrane</keyword>
<dbReference type="OrthoDB" id="5476657at2"/>
<keyword evidence="2 8" id="KW-0813">Transport</keyword>
<dbReference type="InterPro" id="IPR010104">
    <property type="entry name" value="TonB_rcpt_bac"/>
</dbReference>
<dbReference type="InterPro" id="IPR036942">
    <property type="entry name" value="Beta-barrel_TonB_sf"/>
</dbReference>
<keyword evidence="7 8" id="KW-0998">Cell outer membrane</keyword>
<dbReference type="PANTHER" id="PTHR40980:SF4">
    <property type="entry name" value="TONB-DEPENDENT RECEPTOR-LIKE BETA-BARREL DOMAIN-CONTAINING PROTEIN"/>
    <property type="match status" value="1"/>
</dbReference>
<evidence type="ECO:0000256" key="6">
    <source>
        <dbReference type="ARBA" id="ARBA00023136"/>
    </source>
</evidence>
<evidence type="ECO:0000259" key="11">
    <source>
        <dbReference type="Pfam" id="PF07715"/>
    </source>
</evidence>
<keyword evidence="13" id="KW-1185">Reference proteome</keyword>
<reference evidence="12 13" key="1">
    <citation type="submission" date="2019-02" db="EMBL/GenBank/DDBJ databases">
        <authorList>
            <person name="Li Y."/>
        </authorList>
    </citation>
    <scope>NUCLEOTIDE SEQUENCE [LARGE SCALE GENOMIC DNA]</scope>
    <source>
        <strain evidence="12 13">3-7</strain>
    </source>
</reference>
<sequence>MNAIDWARAAARAYVPTTGLLNGTACSAIAIGAMILPSTAYATEDAAPQAQAPAQTVTVEQSDVTKTRQGEDIIVTGRASKKAEIESTGTTSVLSSADLQRQPTVSVVDALARLPGISVAPTDFFGSPSSGNHGGLDGAARGGASFVYLRGLSGSYNVNLVNGANAAQGMPYSRQIQLDLLPPVGLAAVVVSKTSTADMDGDAIGGTIDFRTPSAYDFDKKTHVGVYLRGGLSQYALDYGTPAGNVMAQAEVSHKFGDDDQFGVYATGYFGKRNFASTMVDFQAGQWEFAVSQGEQGSNPDGFAKKDNLLLTSTNAQFTEGNQVSYGGALGLDWHLGATKLYARGTFAVSNIEQNVYQKSIQADGYSAAVVRPDGLYQNAESDGEYHAWFETAPSESTLASAVVGGTTDAGRLTLGYSGFWSWGKSAAPDHAEITYQTFAGNQLNGPFAVSYRNGYPLPLLSAAQLARFNNNALYGVEQDSGEFTNSRSTASKVGGRFDATYTIGSWLESVTAGVKFVRSARNSYSRDYSNLNFLPAGQSWTSSPFSRNEVPAIDQQYYPYTFLRGDGGALTDAAHAAANTATLSPNDFNKNTLSGHENVFSSYALAKLEFSGVEVQPGLRFEHTAIDDVFWNSVSGSGATSPALSEGFQSSKTEYNILLPSLHANYRPDGESVVRAAIWRSYTRPAFFQLAGGSQTSINSDGSISVTEGNPDLKAVKSWNFDASIEHQHRGFSASVAGFYKALSDYLYDRGTSFRAQQIAQSGVASISKPVNGGTAGMYGVELAARYQLVDLPGWESGFGISGNMTLQHSWAHLNDSSTDVTQQMQGTPNRLANAALFYEKGPLYADVSYRYNGPLIAAYRFGAYGGKQLNDTQRATSSVDATIGYTLPHDIRFVLAATNLLDNVSYYRTVGPDSYQVPQIVRWGRTYSITLTTNF</sequence>
<dbReference type="Gene3D" id="2.170.130.10">
    <property type="entry name" value="TonB-dependent receptor, plug domain"/>
    <property type="match status" value="1"/>
</dbReference>
<dbReference type="InterPro" id="IPR000531">
    <property type="entry name" value="Beta-barrel_TonB"/>
</dbReference>
<dbReference type="EMBL" id="SGIS01000038">
    <property type="protein sequence ID" value="RZF61095.1"/>
    <property type="molecule type" value="Genomic_DNA"/>
</dbReference>
<dbReference type="Pfam" id="PF00593">
    <property type="entry name" value="TonB_dep_Rec_b-barrel"/>
    <property type="match status" value="1"/>
</dbReference>
<name>A0A4Q6XNB2_9SPHN</name>
<dbReference type="InterPro" id="IPR037066">
    <property type="entry name" value="Plug_dom_sf"/>
</dbReference>
<dbReference type="InterPro" id="IPR039426">
    <property type="entry name" value="TonB-dep_rcpt-like"/>
</dbReference>
<dbReference type="InterPro" id="IPR012910">
    <property type="entry name" value="Plug_dom"/>
</dbReference>
<gene>
    <name evidence="12" type="ORF">EWE75_19425</name>
</gene>